<dbReference type="OrthoDB" id="9801123at2"/>
<accession>A0A4P8IAK0</accession>
<name>A0A4P8IAK0_9FIRM</name>
<dbReference type="PANTHER" id="PTHR47504:SF5">
    <property type="entry name" value="RIGHT ORIGIN-BINDING PROTEIN"/>
    <property type="match status" value="1"/>
</dbReference>
<dbReference type="PRINTS" id="PR00032">
    <property type="entry name" value="HTHARAC"/>
</dbReference>
<keyword evidence="3" id="KW-0804">Transcription</keyword>
<dbReference type="Pfam" id="PF12833">
    <property type="entry name" value="HTH_18"/>
    <property type="match status" value="1"/>
</dbReference>
<sequence length="290" mass="32617">MEWISGLQNAIDYIESHLTEELDYQEVARQAYSSNFHFQRVFGILCGCTLGEYIRSRRLTLAGSELASTKCRVIDVALKYGYDSPESFSRAFTKFHGIRPSEARSHKARLRSFSRLSVKLILEGGTVMDYRIEEKDAFQVIAKKKRYTGGTEIGQQQIHRTWEECGKDGTIEALCSYIRPDGVFGEAVAGVCFDSPDKGDFDYAIAAAYDGSEVKEGFTIEEIPANTWMVFSCTGPLPGAFQDLMKKVYTEVFPTNRYQPSGGMCIELYPGDNVKSEDYTCELWFSVAAK</sequence>
<dbReference type="GO" id="GO:0043565">
    <property type="term" value="F:sequence-specific DNA binding"/>
    <property type="evidence" value="ECO:0007669"/>
    <property type="project" value="InterPro"/>
</dbReference>
<dbReference type="PANTHER" id="PTHR47504">
    <property type="entry name" value="RIGHT ORIGIN-BINDING PROTEIN"/>
    <property type="match status" value="1"/>
</dbReference>
<gene>
    <name evidence="5" type="ORF">AR1Y2_0221</name>
</gene>
<evidence type="ECO:0000256" key="2">
    <source>
        <dbReference type="ARBA" id="ARBA00023125"/>
    </source>
</evidence>
<dbReference type="SUPFAM" id="SSF55136">
    <property type="entry name" value="Probable bacterial effector-binding domain"/>
    <property type="match status" value="1"/>
</dbReference>
<evidence type="ECO:0000313" key="5">
    <source>
        <dbReference type="EMBL" id="QCP33675.1"/>
    </source>
</evidence>
<dbReference type="SUPFAM" id="SSF46689">
    <property type="entry name" value="Homeodomain-like"/>
    <property type="match status" value="2"/>
</dbReference>
<dbReference type="KEGG" id="arf:AR1Y2_0221"/>
<protein>
    <submittedName>
        <fullName evidence="5">Transcriptional regulator, AraC family</fullName>
    </submittedName>
</protein>
<dbReference type="Pfam" id="PF14526">
    <property type="entry name" value="Cass2"/>
    <property type="match status" value="1"/>
</dbReference>
<dbReference type="AlphaFoldDB" id="A0A4P8IAK0"/>
<reference evidence="5 6" key="1">
    <citation type="submission" date="2019-05" db="EMBL/GenBank/DDBJ databases">
        <title>Complete genome sequencing of Anaerostipes rhamnosivorans.</title>
        <authorList>
            <person name="Bui T.P.N."/>
            <person name="de Vos W.M."/>
        </authorList>
    </citation>
    <scope>NUCLEOTIDE SEQUENCE [LARGE SCALE GENOMIC DNA]</scope>
    <source>
        <strain evidence="5 6">1y2</strain>
    </source>
</reference>
<evidence type="ECO:0000259" key="4">
    <source>
        <dbReference type="PROSITE" id="PS01124"/>
    </source>
</evidence>
<dbReference type="InterPro" id="IPR018060">
    <property type="entry name" value="HTH_AraC"/>
</dbReference>
<dbReference type="InterPro" id="IPR010499">
    <property type="entry name" value="AraC_E-bd"/>
</dbReference>
<evidence type="ECO:0000313" key="6">
    <source>
        <dbReference type="Proteomes" id="UP000298653"/>
    </source>
</evidence>
<dbReference type="Proteomes" id="UP000298653">
    <property type="component" value="Chromosome"/>
</dbReference>
<dbReference type="EMBL" id="CP040058">
    <property type="protein sequence ID" value="QCP33675.1"/>
    <property type="molecule type" value="Genomic_DNA"/>
</dbReference>
<dbReference type="InterPro" id="IPR050959">
    <property type="entry name" value="MarA-like"/>
</dbReference>
<feature type="domain" description="HTH araC/xylS-type" evidence="4">
    <location>
        <begin position="8"/>
        <end position="106"/>
    </location>
</feature>
<dbReference type="Gene3D" id="3.20.80.10">
    <property type="entry name" value="Regulatory factor, effector binding domain"/>
    <property type="match status" value="1"/>
</dbReference>
<organism evidence="5 6">
    <name type="scientific">Anaerostipes rhamnosivorans</name>
    <dbReference type="NCBI Taxonomy" id="1229621"/>
    <lineage>
        <taxon>Bacteria</taxon>
        <taxon>Bacillati</taxon>
        <taxon>Bacillota</taxon>
        <taxon>Clostridia</taxon>
        <taxon>Lachnospirales</taxon>
        <taxon>Lachnospiraceae</taxon>
        <taxon>Anaerostipes</taxon>
    </lineage>
</organism>
<dbReference type="InterPro" id="IPR029441">
    <property type="entry name" value="Cass2"/>
</dbReference>
<dbReference type="GO" id="GO:0003700">
    <property type="term" value="F:DNA-binding transcription factor activity"/>
    <property type="evidence" value="ECO:0007669"/>
    <property type="project" value="InterPro"/>
</dbReference>
<dbReference type="Gene3D" id="1.10.10.60">
    <property type="entry name" value="Homeodomain-like"/>
    <property type="match status" value="2"/>
</dbReference>
<dbReference type="SMART" id="SM00871">
    <property type="entry name" value="AraC_E_bind"/>
    <property type="match status" value="1"/>
</dbReference>
<dbReference type="RefSeq" id="WP_137327318.1">
    <property type="nucleotide sequence ID" value="NZ_CP040058.1"/>
</dbReference>
<dbReference type="SMART" id="SM00342">
    <property type="entry name" value="HTH_ARAC"/>
    <property type="match status" value="1"/>
</dbReference>
<evidence type="ECO:0000256" key="1">
    <source>
        <dbReference type="ARBA" id="ARBA00023015"/>
    </source>
</evidence>
<dbReference type="InterPro" id="IPR020449">
    <property type="entry name" value="Tscrpt_reg_AraC-type_HTH"/>
</dbReference>
<proteinExistence type="predicted"/>
<dbReference type="InterPro" id="IPR009057">
    <property type="entry name" value="Homeodomain-like_sf"/>
</dbReference>
<keyword evidence="6" id="KW-1185">Reference proteome</keyword>
<dbReference type="InterPro" id="IPR011256">
    <property type="entry name" value="Reg_factor_effector_dom_sf"/>
</dbReference>
<keyword evidence="2" id="KW-0238">DNA-binding</keyword>
<keyword evidence="1" id="KW-0805">Transcription regulation</keyword>
<dbReference type="PROSITE" id="PS01124">
    <property type="entry name" value="HTH_ARAC_FAMILY_2"/>
    <property type="match status" value="1"/>
</dbReference>
<evidence type="ECO:0000256" key="3">
    <source>
        <dbReference type="ARBA" id="ARBA00023163"/>
    </source>
</evidence>